<name>A0A1W6JXL1_9CREN</name>
<keyword evidence="1" id="KW-0472">Membrane</keyword>
<evidence type="ECO:0000313" key="3">
    <source>
        <dbReference type="Proteomes" id="UP000193404"/>
    </source>
</evidence>
<feature type="transmembrane region" description="Helical" evidence="1">
    <location>
        <begin position="162"/>
        <end position="180"/>
    </location>
</feature>
<reference evidence="2 3" key="1">
    <citation type="submission" date="2017-03" db="EMBL/GenBank/DDBJ databases">
        <title>Sulfur activation and transportation mechanism of thermophilic Archaea Acidianus manzaensis YN-25.</title>
        <authorList>
            <person name="Ma Y."/>
            <person name="Yang Y."/>
            <person name="Xia J."/>
        </authorList>
    </citation>
    <scope>NUCLEOTIDE SEQUENCE [LARGE SCALE GENOMIC DNA]</scope>
    <source>
        <strain evidence="2 3">YN-25</strain>
    </source>
</reference>
<dbReference type="KEGG" id="aman:B6F84_02375"/>
<accession>A0A1W6JXL1</accession>
<proteinExistence type="predicted"/>
<keyword evidence="1" id="KW-0812">Transmembrane</keyword>
<dbReference type="AlphaFoldDB" id="A0A1W6JXL1"/>
<keyword evidence="3" id="KW-1185">Reference proteome</keyword>
<evidence type="ECO:0000256" key="1">
    <source>
        <dbReference type="SAM" id="Phobius"/>
    </source>
</evidence>
<dbReference type="GeneID" id="41589728"/>
<dbReference type="OrthoDB" id="43902at2157"/>
<organism evidence="2 3">
    <name type="scientific">Acidianus manzaensis</name>
    <dbReference type="NCBI Taxonomy" id="282676"/>
    <lineage>
        <taxon>Archaea</taxon>
        <taxon>Thermoproteota</taxon>
        <taxon>Thermoprotei</taxon>
        <taxon>Sulfolobales</taxon>
        <taxon>Sulfolobaceae</taxon>
        <taxon>Acidianus</taxon>
    </lineage>
</organism>
<dbReference type="Proteomes" id="UP000193404">
    <property type="component" value="Chromosome"/>
</dbReference>
<sequence length="185" mass="20656">MTPLLLLVFIGMVSPHTFYLYNVQVDVNNTIYTYTYNFSILDVSNNYVDFNLTISSQNFIQTNSYNVSCAHPYPLPFNYNAFNTTNLAFVKNVSINGISMEEYSGIFNALGKYKIPVNAYFDNGMLYTLNGTYNGISVYVKSQNITIPSTTTSSSSSSISNYIIPIIFGVVFVIAIVLLLKLGKI</sequence>
<protein>
    <submittedName>
        <fullName evidence="2">Uncharacterized protein</fullName>
    </submittedName>
</protein>
<evidence type="ECO:0000313" key="2">
    <source>
        <dbReference type="EMBL" id="ARM74987.1"/>
    </source>
</evidence>
<dbReference type="EMBL" id="CP020477">
    <property type="protein sequence ID" value="ARM74987.1"/>
    <property type="molecule type" value="Genomic_DNA"/>
</dbReference>
<keyword evidence="1" id="KW-1133">Transmembrane helix</keyword>
<gene>
    <name evidence="2" type="ORF">B6F84_02375</name>
</gene>
<dbReference type="RefSeq" id="WP_148690741.1">
    <property type="nucleotide sequence ID" value="NZ_CP020477.1"/>
</dbReference>